<reference evidence="3" key="1">
    <citation type="journal article" date="2007" name="Proc. Natl. Acad. Sci. U.S.A.">
        <title>Genome sequencing reveals complex secondary metabolome in the marine actinomycete Salinispora tropica.</title>
        <authorList>
            <person name="Udwary D.W."/>
            <person name="Zeigler L."/>
            <person name="Asolkar R.N."/>
            <person name="Singan V."/>
            <person name="Lapidus A."/>
            <person name="Fenical W."/>
            <person name="Jensen P.R."/>
            <person name="Moore B.S."/>
        </authorList>
    </citation>
    <scope>NUCLEOTIDE SEQUENCE [LARGE SCALE GENOMIC DNA]</scope>
    <source>
        <strain evidence="3">ATCC BAA-916 / DSM 44818 / CNB-440</strain>
    </source>
</reference>
<gene>
    <name evidence="2" type="ordered locus">Strop_1010</name>
</gene>
<protein>
    <submittedName>
        <fullName evidence="2">Uncharacterized protein</fullName>
    </submittedName>
</protein>
<name>A4X3N5_SALTO</name>
<dbReference type="Proteomes" id="UP000000235">
    <property type="component" value="Chromosome"/>
</dbReference>
<sequence>MHVFPARIPEAEVVHRSEVVEVRVARKVAPLFGVGDGVPPFRHSWVCDYTALSLAEIGRGAPSPDRTARSEMEALASDRLGAGDEAGWAWSDRSVWSAQQSTLPGTLTNATLNRYGPDTKAAAVLAGANRLLRDATAAVANVGQHLADTGCDAEVRLAAWAGLVLEVYRAQPALVVAAVQARQVQRSLSARWGTQVDRAGVVGIDAPSEVHPATDSTGSEPGREAATTRWQPISLDLVDATLPALGLADHPAAGPGLITVDALDDIASAWCRRLLGIGQPGRGVVWLTENTDGSRRVQAMVRVGAVVAPFVAASLGGTSSGDRTSAPRLPVLPTADTLAAAPLLRRRAHLLLAHVTANYVRYRDELLVDWPQLRAQTRELVAAAVGRCATVLAADDPVSLQLTAYAAYLEVWDPPRAHSADTPDMPGRAAATGRDAAARLVASQQRVVEAWRHGWLDPGAASYLLEMGIVALRDIATDRPHGDPAPAAPTERSADVDVDADTGMTAATMRRWWTAILTARGMGPGTDLTAQVDALGDAQLFHLHHYAAWLADGGRRADLRRALMIQERVAAVRAEVARREPAGYAAKSAAARAAHELAAEIATDLAAVTPDREHEARARAVAVRHARAVLADPSTRELLRPTAPPPAIRRTAKVVARALCAAATSEVAVPAEEVVAALTLLDAAITAGHPSVTHADMLCDWRVRLAGLATCSAPED</sequence>
<keyword evidence="3" id="KW-1185">Reference proteome</keyword>
<organism evidence="2 3">
    <name type="scientific">Salinispora tropica (strain ATCC BAA-916 / DSM 44818 / JCM 13857 / NBRC 105044 / CNB-440)</name>
    <dbReference type="NCBI Taxonomy" id="369723"/>
    <lineage>
        <taxon>Bacteria</taxon>
        <taxon>Bacillati</taxon>
        <taxon>Actinomycetota</taxon>
        <taxon>Actinomycetes</taxon>
        <taxon>Micromonosporales</taxon>
        <taxon>Micromonosporaceae</taxon>
        <taxon>Salinispora</taxon>
    </lineage>
</organism>
<accession>A4X3N5</accession>
<dbReference type="STRING" id="369723.Strop_1010"/>
<dbReference type="KEGG" id="stp:Strop_1010"/>
<feature type="region of interest" description="Disordered" evidence="1">
    <location>
        <begin position="207"/>
        <end position="226"/>
    </location>
</feature>
<dbReference type="RefSeq" id="WP_011904919.1">
    <property type="nucleotide sequence ID" value="NC_009380.1"/>
</dbReference>
<evidence type="ECO:0000313" key="2">
    <source>
        <dbReference type="EMBL" id="ABP53485.1"/>
    </source>
</evidence>
<dbReference type="eggNOG" id="ENOG5032RGY">
    <property type="taxonomic scope" value="Bacteria"/>
</dbReference>
<evidence type="ECO:0000313" key="3">
    <source>
        <dbReference type="Proteomes" id="UP000000235"/>
    </source>
</evidence>
<proteinExistence type="predicted"/>
<dbReference type="HOGENOM" id="CLU_400505_0_0_11"/>
<dbReference type="PATRIC" id="fig|369723.5.peg.1032"/>
<evidence type="ECO:0000256" key="1">
    <source>
        <dbReference type="SAM" id="MobiDB-lite"/>
    </source>
</evidence>
<dbReference type="EMBL" id="CP000667">
    <property type="protein sequence ID" value="ABP53485.1"/>
    <property type="molecule type" value="Genomic_DNA"/>
</dbReference>
<dbReference type="AlphaFoldDB" id="A4X3N5"/>